<protein>
    <submittedName>
        <fullName evidence="2">Uncharacterized protein</fullName>
    </submittedName>
</protein>
<sequence>MVSGDTLVPSGEDSLFSVFTRFDERSTNQRVSPSPEHHLRPDHHPGLSPYRPLRRTPVHGQQESHQIENRHPGVQRDADLRVLIYCLSEFRKRLQCESGIVHNLLPR</sequence>
<proteinExistence type="predicted"/>
<evidence type="ECO:0000256" key="1">
    <source>
        <dbReference type="SAM" id="MobiDB-lite"/>
    </source>
</evidence>
<name>A0A8D9EDQ7_9HEMI</name>
<dbReference type="EMBL" id="HBUF01516620">
    <property type="protein sequence ID" value="CAG6747990.1"/>
    <property type="molecule type" value="Transcribed_RNA"/>
</dbReference>
<accession>A0A8D9EDQ7</accession>
<feature type="compositionally biased region" description="Basic and acidic residues" evidence="1">
    <location>
        <begin position="35"/>
        <end position="45"/>
    </location>
</feature>
<dbReference type="AlphaFoldDB" id="A0A8D9EDQ7"/>
<organism evidence="2">
    <name type="scientific">Cacopsylla melanoneura</name>
    <dbReference type="NCBI Taxonomy" id="428564"/>
    <lineage>
        <taxon>Eukaryota</taxon>
        <taxon>Metazoa</taxon>
        <taxon>Ecdysozoa</taxon>
        <taxon>Arthropoda</taxon>
        <taxon>Hexapoda</taxon>
        <taxon>Insecta</taxon>
        <taxon>Pterygota</taxon>
        <taxon>Neoptera</taxon>
        <taxon>Paraneoptera</taxon>
        <taxon>Hemiptera</taxon>
        <taxon>Sternorrhyncha</taxon>
        <taxon>Psylloidea</taxon>
        <taxon>Psyllidae</taxon>
        <taxon>Psyllinae</taxon>
        <taxon>Cacopsylla</taxon>
    </lineage>
</organism>
<evidence type="ECO:0000313" key="2">
    <source>
        <dbReference type="EMBL" id="CAG6747990.1"/>
    </source>
</evidence>
<reference evidence="2" key="1">
    <citation type="submission" date="2021-05" db="EMBL/GenBank/DDBJ databases">
        <authorList>
            <person name="Alioto T."/>
            <person name="Alioto T."/>
            <person name="Gomez Garrido J."/>
        </authorList>
    </citation>
    <scope>NUCLEOTIDE SEQUENCE</scope>
</reference>
<feature type="region of interest" description="Disordered" evidence="1">
    <location>
        <begin position="24"/>
        <end position="73"/>
    </location>
</feature>